<feature type="region of interest" description="Disordered" evidence="1">
    <location>
        <begin position="434"/>
        <end position="457"/>
    </location>
</feature>
<feature type="compositionally biased region" description="Low complexity" evidence="1">
    <location>
        <begin position="445"/>
        <end position="457"/>
    </location>
</feature>
<gene>
    <name evidence="2" type="ORF">APLA_LOCUS6433</name>
</gene>
<dbReference type="EMBL" id="CADEBD010000294">
    <property type="protein sequence ID" value="CAB3234130.1"/>
    <property type="molecule type" value="Genomic_DNA"/>
</dbReference>
<sequence length="1185" mass="130573">MPRRLLINDDDLKRLATTNQAGINKSNMTANCESSSGILDLDRMEGFGESGIGELSLSKSTNFNPGEMTGRSTGTEDIAVPLGRHSLALENITSQMDKQTSEIQDIMRHSIATNYSFHSKRDLTADEISLVIREAPLPVQNNTQAHFAESMSMNNSNLSVGAYFKNRCPDFGRMLSKTESPDRSCMPSITEVSANYSGTVEPLQSDTYPVHKIDQTLDCVPVRQPRENIEDIQGNPNNINQVYAPHTSIVIPKAEIQNEASNSKTPSKTEFYMSQVPDKPKYVQMSMDTVSPQKSSSIPLNNDTNLLIKNLQASLRITSEDTEGSVENSLSISKIADYLGKQSNVSVTDMLQYNNKKKHLSKKQPLTELHMNIPESKNNNKDIQVMNLKDTRKAETASSSGTVNTVISLAKYKTNNEQVPTVVVTEHSIKDDQLNIEDTKRTTRSKSPSSKSHSTFSTVQENYISFKSGDSPLHTSKGEANTSHVRSPNVVYKELDKSVDWHEVMQQKHSKQDSLAKEQWVEISALAANGYVGACCPVTLTVTTLTDSWLTAKLQFVDLPDEGSDLTIELPRMPLLLSPGKTEKITLYITANVEIKTTLNYVMCLKDASVDGDIKQRGSVEVDIKMPVIQAMSCDGVNKISFPAIQEETTLTKSFVLISSCPADLQLVLSIVEGEGVFNIKNIQEIKKSDVNKVLMDRQGSTEDGQPPGKAKSKTINKQICRLTAGNAIRVTIKFNAPKISIQKGESLITCTGILNVNLFSVNNILRKVDLIGVVGIANLVIKTTANKLQLSHDPINIDFCNKGSIPGTWIVKFKTNSPSDNFPFKISPSKLEIRPGTNQTVSMSYTGPPDTLCDATLIFEDIATGHKTPIEISGGSDKPKIFPIKTNYNNMSWVRPGRKELSLKNATNKKIYIRCQIVGDGFAIDLPRESRGIYCVTFGPCECRPLPIIFAPISNTPHKATLHLVHDKNSDYARKICLYGCSSGESMRWSGLVTYGDTALVRAVSRMPINLELYNKSHAAAFVSARVHFNLQYMCLSGGAELVGGASVVRARSRHVVSLRVSWAALERRARAAPAASALATLSVLTGAEFTRRRILKILRDESNGQMDTALLPDHLKMLVDKFEGEDNSMDELIADFKETKASLNELIGGLQELTAQIDLPQDFADENTILIDDTVLEHHTLCD</sequence>
<evidence type="ECO:0000256" key="1">
    <source>
        <dbReference type="SAM" id="MobiDB-lite"/>
    </source>
</evidence>
<name>A0A8S0ZKV0_ARCPL</name>
<dbReference type="Proteomes" id="UP000494256">
    <property type="component" value="Unassembled WGS sequence"/>
</dbReference>
<dbReference type="OrthoDB" id="10555552at2759"/>
<evidence type="ECO:0000313" key="2">
    <source>
        <dbReference type="EMBL" id="CAB3234130.1"/>
    </source>
</evidence>
<comment type="caution">
    <text evidence="2">The sequence shown here is derived from an EMBL/GenBank/DDBJ whole genome shotgun (WGS) entry which is preliminary data.</text>
</comment>
<feature type="region of interest" description="Disordered" evidence="1">
    <location>
        <begin position="467"/>
        <end position="486"/>
    </location>
</feature>
<accession>A0A8S0ZKV0</accession>
<reference evidence="2 3" key="1">
    <citation type="submission" date="2020-04" db="EMBL/GenBank/DDBJ databases">
        <authorList>
            <person name="Wallbank WR R."/>
            <person name="Pardo Diaz C."/>
            <person name="Kozak K."/>
            <person name="Martin S."/>
            <person name="Jiggins C."/>
            <person name="Moest M."/>
            <person name="Warren A I."/>
            <person name="Byers J.R.P. K."/>
            <person name="Montejo-Kovacevich G."/>
            <person name="Yen C E."/>
        </authorList>
    </citation>
    <scope>NUCLEOTIDE SEQUENCE [LARGE SCALE GENOMIC DNA]</scope>
</reference>
<proteinExistence type="predicted"/>
<organism evidence="2 3">
    <name type="scientific">Arctia plantaginis</name>
    <name type="common">Wood tiger moth</name>
    <name type="synonym">Phalaena plantaginis</name>
    <dbReference type="NCBI Taxonomy" id="874455"/>
    <lineage>
        <taxon>Eukaryota</taxon>
        <taxon>Metazoa</taxon>
        <taxon>Ecdysozoa</taxon>
        <taxon>Arthropoda</taxon>
        <taxon>Hexapoda</taxon>
        <taxon>Insecta</taxon>
        <taxon>Pterygota</taxon>
        <taxon>Neoptera</taxon>
        <taxon>Endopterygota</taxon>
        <taxon>Lepidoptera</taxon>
        <taxon>Glossata</taxon>
        <taxon>Ditrysia</taxon>
        <taxon>Noctuoidea</taxon>
        <taxon>Erebidae</taxon>
        <taxon>Arctiinae</taxon>
        <taxon>Arctia</taxon>
    </lineage>
</organism>
<evidence type="ECO:0000313" key="3">
    <source>
        <dbReference type="Proteomes" id="UP000494256"/>
    </source>
</evidence>
<protein>
    <submittedName>
        <fullName evidence="2">Uncharacterized protein</fullName>
    </submittedName>
</protein>
<dbReference type="AlphaFoldDB" id="A0A8S0ZKV0"/>